<feature type="compositionally biased region" description="Gly residues" evidence="1">
    <location>
        <begin position="62"/>
        <end position="71"/>
    </location>
</feature>
<sequence>PPLSPRRPPWRRRPPAPQRCRSRPLLPPAARRRRLVHSRCSHRRRRAVHYSRPHRSRVRARGGAGGAGGAVDGEARRTAAVSPASRPLPPLPPSAARRPLQPPPQLLSPSGRRSERRRQRGRSGRRGRWRGEAHGGGVPGDVAVEEPPVERALAGRGRVGVGVGEVAPAEPRAGAAGVRAAAFGDVDDGGSEAVAALRRRGVAEAGAASERAVVVVAARRPSAGAGLHGGETRRRGLVGEAGEQREEVGAERGAVAASGRRHRCRGAVDLREVAGRVELSTAGYNGARAADDDEE</sequence>
<gene>
    <name evidence="2" type="ordered locus">Os01g0775750</name>
    <name evidence="2" type="ORF">OSNPB_010775750</name>
</gene>
<name>A0A0P0V8R7_ORYSJ</name>
<feature type="compositionally biased region" description="Basic residues" evidence="1">
    <location>
        <begin position="114"/>
        <end position="128"/>
    </location>
</feature>
<feature type="non-terminal residue" evidence="2">
    <location>
        <position position="1"/>
    </location>
</feature>
<reference evidence="3" key="1">
    <citation type="journal article" date="2005" name="Nature">
        <title>The map-based sequence of the rice genome.</title>
        <authorList>
            <consortium name="International rice genome sequencing project (IRGSP)"/>
            <person name="Matsumoto T."/>
            <person name="Wu J."/>
            <person name="Kanamori H."/>
            <person name="Katayose Y."/>
            <person name="Fujisawa M."/>
            <person name="Namiki N."/>
            <person name="Mizuno H."/>
            <person name="Yamamoto K."/>
            <person name="Antonio B.A."/>
            <person name="Baba T."/>
            <person name="Sakata K."/>
            <person name="Nagamura Y."/>
            <person name="Aoki H."/>
            <person name="Arikawa K."/>
            <person name="Arita K."/>
            <person name="Bito T."/>
            <person name="Chiden Y."/>
            <person name="Fujitsuka N."/>
            <person name="Fukunaka R."/>
            <person name="Hamada M."/>
            <person name="Harada C."/>
            <person name="Hayashi A."/>
            <person name="Hijishita S."/>
            <person name="Honda M."/>
            <person name="Hosokawa S."/>
            <person name="Ichikawa Y."/>
            <person name="Idonuma A."/>
            <person name="Iijima M."/>
            <person name="Ikeda M."/>
            <person name="Ikeno M."/>
            <person name="Ito K."/>
            <person name="Ito S."/>
            <person name="Ito T."/>
            <person name="Ito Y."/>
            <person name="Ito Y."/>
            <person name="Iwabuchi A."/>
            <person name="Kamiya K."/>
            <person name="Karasawa W."/>
            <person name="Kurita K."/>
            <person name="Katagiri S."/>
            <person name="Kikuta A."/>
            <person name="Kobayashi H."/>
            <person name="Kobayashi N."/>
            <person name="Machita K."/>
            <person name="Maehara T."/>
            <person name="Masukawa M."/>
            <person name="Mizubayashi T."/>
            <person name="Mukai Y."/>
            <person name="Nagasaki H."/>
            <person name="Nagata Y."/>
            <person name="Naito S."/>
            <person name="Nakashima M."/>
            <person name="Nakama Y."/>
            <person name="Nakamichi Y."/>
            <person name="Nakamura M."/>
            <person name="Meguro A."/>
            <person name="Negishi M."/>
            <person name="Ohta I."/>
            <person name="Ohta T."/>
            <person name="Okamoto M."/>
            <person name="Ono N."/>
            <person name="Saji S."/>
            <person name="Sakaguchi M."/>
            <person name="Sakai K."/>
            <person name="Shibata M."/>
            <person name="Shimokawa T."/>
            <person name="Song J."/>
            <person name="Takazaki Y."/>
            <person name="Terasawa K."/>
            <person name="Tsugane M."/>
            <person name="Tsuji K."/>
            <person name="Ueda S."/>
            <person name="Waki K."/>
            <person name="Yamagata H."/>
            <person name="Yamamoto M."/>
            <person name="Yamamoto S."/>
            <person name="Yamane H."/>
            <person name="Yoshiki S."/>
            <person name="Yoshihara R."/>
            <person name="Yukawa K."/>
            <person name="Zhong H."/>
            <person name="Yano M."/>
            <person name="Yuan Q."/>
            <person name="Ouyang S."/>
            <person name="Liu J."/>
            <person name="Jones K.M."/>
            <person name="Gansberger K."/>
            <person name="Moffat K."/>
            <person name="Hill J."/>
            <person name="Bera J."/>
            <person name="Fadrosh D."/>
            <person name="Jin S."/>
            <person name="Johri S."/>
            <person name="Kim M."/>
            <person name="Overton L."/>
            <person name="Reardon M."/>
            <person name="Tsitrin T."/>
            <person name="Vuong H."/>
            <person name="Weaver B."/>
            <person name="Ciecko A."/>
            <person name="Tallon L."/>
            <person name="Jackson J."/>
            <person name="Pai G."/>
            <person name="Aken S.V."/>
            <person name="Utterback T."/>
            <person name="Reidmuller S."/>
            <person name="Feldblyum T."/>
            <person name="Hsiao J."/>
            <person name="Zismann V."/>
            <person name="Iobst S."/>
            <person name="de Vazeille A.R."/>
            <person name="Buell C.R."/>
            <person name="Ying K."/>
            <person name="Li Y."/>
            <person name="Lu T."/>
            <person name="Huang Y."/>
            <person name="Zhao Q."/>
            <person name="Feng Q."/>
            <person name="Zhang L."/>
            <person name="Zhu J."/>
            <person name="Weng Q."/>
            <person name="Mu J."/>
            <person name="Lu Y."/>
            <person name="Fan D."/>
            <person name="Liu Y."/>
            <person name="Guan J."/>
            <person name="Zhang Y."/>
            <person name="Yu S."/>
            <person name="Liu X."/>
            <person name="Zhang Y."/>
            <person name="Hong G."/>
            <person name="Han B."/>
            <person name="Choisne N."/>
            <person name="Demange N."/>
            <person name="Orjeda G."/>
            <person name="Samain S."/>
            <person name="Cattolico L."/>
            <person name="Pelletier E."/>
            <person name="Couloux A."/>
            <person name="Segurens B."/>
            <person name="Wincker P."/>
            <person name="D'Hont A."/>
            <person name="Scarpelli C."/>
            <person name="Weissenbach J."/>
            <person name="Salanoubat M."/>
            <person name="Quetier F."/>
            <person name="Yu Y."/>
            <person name="Kim H.R."/>
            <person name="Rambo T."/>
            <person name="Currie J."/>
            <person name="Collura K."/>
            <person name="Luo M."/>
            <person name="Yang T."/>
            <person name="Ammiraju J.S.S."/>
            <person name="Engler F."/>
            <person name="Soderlund C."/>
            <person name="Wing R.A."/>
            <person name="Palmer L.E."/>
            <person name="de la Bastide M."/>
            <person name="Spiegel L."/>
            <person name="Nascimento L."/>
            <person name="Zutavern T."/>
            <person name="O'Shaughnessy A."/>
            <person name="Dike S."/>
            <person name="Dedhia N."/>
            <person name="Preston R."/>
            <person name="Balija V."/>
            <person name="McCombie W.R."/>
            <person name="Chow T."/>
            <person name="Chen H."/>
            <person name="Chung M."/>
            <person name="Chen C."/>
            <person name="Shaw J."/>
            <person name="Wu H."/>
            <person name="Hsiao K."/>
            <person name="Chao Y."/>
            <person name="Chu M."/>
            <person name="Cheng C."/>
            <person name="Hour A."/>
            <person name="Lee P."/>
            <person name="Lin S."/>
            <person name="Lin Y."/>
            <person name="Liou J."/>
            <person name="Liu S."/>
            <person name="Hsing Y."/>
            <person name="Raghuvanshi S."/>
            <person name="Mohanty A."/>
            <person name="Bharti A.K."/>
            <person name="Gaur A."/>
            <person name="Gupta V."/>
            <person name="Kumar D."/>
            <person name="Ravi V."/>
            <person name="Vij S."/>
            <person name="Kapur A."/>
            <person name="Khurana P."/>
            <person name="Khurana P."/>
            <person name="Khurana J.P."/>
            <person name="Tyagi A.K."/>
            <person name="Gaikwad K."/>
            <person name="Singh A."/>
            <person name="Dalal V."/>
            <person name="Srivastava S."/>
            <person name="Dixit A."/>
            <person name="Pal A.K."/>
            <person name="Ghazi I.A."/>
            <person name="Yadav M."/>
            <person name="Pandit A."/>
            <person name="Bhargava A."/>
            <person name="Sureshbabu K."/>
            <person name="Batra K."/>
            <person name="Sharma T.R."/>
            <person name="Mohapatra T."/>
            <person name="Singh N.K."/>
            <person name="Messing J."/>
            <person name="Nelson A.B."/>
            <person name="Fuks G."/>
            <person name="Kavchok S."/>
            <person name="Keizer G."/>
            <person name="Linton E."/>
            <person name="Llaca V."/>
            <person name="Song R."/>
            <person name="Tanyolac B."/>
            <person name="Young S."/>
            <person name="Ho-Il K."/>
            <person name="Hahn J.H."/>
            <person name="Sangsakoo G."/>
            <person name="Vanavichit A."/>
            <person name="de Mattos Luiz.A.T."/>
            <person name="Zimmer P.D."/>
            <person name="Malone G."/>
            <person name="Dellagostin O."/>
            <person name="de Oliveira A.C."/>
            <person name="Bevan M."/>
            <person name="Bancroft I."/>
            <person name="Minx P."/>
            <person name="Cordum H."/>
            <person name="Wilson R."/>
            <person name="Cheng Z."/>
            <person name="Jin W."/>
            <person name="Jiang J."/>
            <person name="Leong S.A."/>
            <person name="Iwama H."/>
            <person name="Gojobori T."/>
            <person name="Itoh T."/>
            <person name="Niimura Y."/>
            <person name="Fujii Y."/>
            <person name="Habara T."/>
            <person name="Sakai H."/>
            <person name="Sato Y."/>
            <person name="Wilson G."/>
            <person name="Kumar K."/>
            <person name="McCouch S."/>
            <person name="Juretic N."/>
            <person name="Hoen D."/>
            <person name="Wright S."/>
            <person name="Bruskiewich R."/>
            <person name="Bureau T."/>
            <person name="Miyao A."/>
            <person name="Hirochika H."/>
            <person name="Nishikawa T."/>
            <person name="Kadowaki K."/>
            <person name="Sugiura M."/>
            <person name="Burr B."/>
            <person name="Sasaki T."/>
        </authorList>
    </citation>
    <scope>NUCLEOTIDE SEQUENCE [LARGE SCALE GENOMIC DNA]</scope>
    <source>
        <strain evidence="3">cv. Nipponbare</strain>
    </source>
</reference>
<feature type="non-terminal residue" evidence="2">
    <location>
        <position position="295"/>
    </location>
</feature>
<evidence type="ECO:0000313" key="3">
    <source>
        <dbReference type="Proteomes" id="UP000059680"/>
    </source>
</evidence>
<dbReference type="PaxDb" id="39947-A0A0P0V8R7"/>
<dbReference type="AlphaFoldDB" id="A0A0P0V8R7"/>
<accession>A0A0P0V8R7</accession>
<proteinExistence type="predicted"/>
<dbReference type="Gramene" id="Os01t0775750-00">
    <property type="protein sequence ID" value="Os01t0775750-00"/>
    <property type="gene ID" value="Os01g0775750"/>
</dbReference>
<dbReference type="EMBL" id="AP014957">
    <property type="protein sequence ID" value="BAS74599.1"/>
    <property type="molecule type" value="Genomic_DNA"/>
</dbReference>
<feature type="region of interest" description="Disordered" evidence="1">
    <location>
        <begin position="1"/>
        <end position="143"/>
    </location>
</feature>
<dbReference type="InParanoid" id="A0A0P0V8R7"/>
<protein>
    <submittedName>
        <fullName evidence="2">Os01g0775750 protein</fullName>
    </submittedName>
</protein>
<reference evidence="2 3" key="2">
    <citation type="journal article" date="2013" name="Plant Cell Physiol.">
        <title>Rice Annotation Project Database (RAP-DB): an integrative and interactive database for rice genomics.</title>
        <authorList>
            <person name="Sakai H."/>
            <person name="Lee S.S."/>
            <person name="Tanaka T."/>
            <person name="Numa H."/>
            <person name="Kim J."/>
            <person name="Kawahara Y."/>
            <person name="Wakimoto H."/>
            <person name="Yang C.C."/>
            <person name="Iwamoto M."/>
            <person name="Abe T."/>
            <person name="Yamada Y."/>
            <person name="Muto A."/>
            <person name="Inokuchi H."/>
            <person name="Ikemura T."/>
            <person name="Matsumoto T."/>
            <person name="Sasaki T."/>
            <person name="Itoh T."/>
        </authorList>
    </citation>
    <scope>NUCLEOTIDE SEQUENCE [LARGE SCALE GENOMIC DNA]</scope>
    <source>
        <strain evidence="3">cv. Nipponbare</strain>
    </source>
</reference>
<feature type="compositionally biased region" description="Basic residues" evidence="1">
    <location>
        <begin position="30"/>
        <end position="60"/>
    </location>
</feature>
<organism evidence="2 3">
    <name type="scientific">Oryza sativa subsp. japonica</name>
    <name type="common">Rice</name>
    <dbReference type="NCBI Taxonomy" id="39947"/>
    <lineage>
        <taxon>Eukaryota</taxon>
        <taxon>Viridiplantae</taxon>
        <taxon>Streptophyta</taxon>
        <taxon>Embryophyta</taxon>
        <taxon>Tracheophyta</taxon>
        <taxon>Spermatophyta</taxon>
        <taxon>Magnoliopsida</taxon>
        <taxon>Liliopsida</taxon>
        <taxon>Poales</taxon>
        <taxon>Poaceae</taxon>
        <taxon>BOP clade</taxon>
        <taxon>Oryzoideae</taxon>
        <taxon>Oryzeae</taxon>
        <taxon>Oryzinae</taxon>
        <taxon>Oryza</taxon>
        <taxon>Oryza sativa</taxon>
    </lineage>
</organism>
<evidence type="ECO:0000313" key="2">
    <source>
        <dbReference type="EMBL" id="BAS74599.1"/>
    </source>
</evidence>
<keyword evidence="3" id="KW-1185">Reference proteome</keyword>
<dbReference type="Proteomes" id="UP000059680">
    <property type="component" value="Chromosome 1"/>
</dbReference>
<reference evidence="2 3" key="3">
    <citation type="journal article" date="2013" name="Rice">
        <title>Improvement of the Oryza sativa Nipponbare reference genome using next generation sequence and optical map data.</title>
        <authorList>
            <person name="Kawahara Y."/>
            <person name="de la Bastide M."/>
            <person name="Hamilton J.P."/>
            <person name="Kanamori H."/>
            <person name="McCombie W.R."/>
            <person name="Ouyang S."/>
            <person name="Schwartz D.C."/>
            <person name="Tanaka T."/>
            <person name="Wu J."/>
            <person name="Zhou S."/>
            <person name="Childs K.L."/>
            <person name="Davidson R.M."/>
            <person name="Lin H."/>
            <person name="Quesada-Ocampo L."/>
            <person name="Vaillancourt B."/>
            <person name="Sakai H."/>
            <person name="Lee S.S."/>
            <person name="Kim J."/>
            <person name="Numa H."/>
            <person name="Itoh T."/>
            <person name="Buell C.R."/>
            <person name="Matsumoto T."/>
        </authorList>
    </citation>
    <scope>NUCLEOTIDE SEQUENCE [LARGE SCALE GENOMIC DNA]</scope>
    <source>
        <strain evidence="3">cv. Nipponbare</strain>
    </source>
</reference>
<evidence type="ECO:0000256" key="1">
    <source>
        <dbReference type="SAM" id="MobiDB-lite"/>
    </source>
</evidence>